<dbReference type="AlphaFoldDB" id="A0A9W8HRS4"/>
<dbReference type="EMBL" id="JANBUO010001682">
    <property type="protein sequence ID" value="KAJ2797235.1"/>
    <property type="molecule type" value="Genomic_DNA"/>
</dbReference>
<reference evidence="2" key="1">
    <citation type="submission" date="2022-07" db="EMBL/GenBank/DDBJ databases">
        <title>Phylogenomic reconstructions and comparative analyses of Kickxellomycotina fungi.</title>
        <authorList>
            <person name="Reynolds N.K."/>
            <person name="Stajich J.E."/>
            <person name="Barry K."/>
            <person name="Grigoriev I.V."/>
            <person name="Crous P."/>
            <person name="Smith M.E."/>
        </authorList>
    </citation>
    <scope>NUCLEOTIDE SEQUENCE</scope>
    <source>
        <strain evidence="2">NRRL 1565</strain>
    </source>
</reference>
<comment type="caution">
    <text evidence="2">The sequence shown here is derived from an EMBL/GenBank/DDBJ whole genome shotgun (WGS) entry which is preliminary data.</text>
</comment>
<feature type="region of interest" description="Disordered" evidence="1">
    <location>
        <begin position="43"/>
        <end position="69"/>
    </location>
</feature>
<proteinExistence type="predicted"/>
<evidence type="ECO:0000313" key="2">
    <source>
        <dbReference type="EMBL" id="KAJ2797235.1"/>
    </source>
</evidence>
<evidence type="ECO:0000256" key="1">
    <source>
        <dbReference type="SAM" id="MobiDB-lite"/>
    </source>
</evidence>
<sequence>MLTKENHQLSAQLTIENCPQLLPQLHGLSAISGSDADANVCANGSAEGSSNAQSCARANGSGDGHNSSGIDYPDAVENCSRWLLDSSNPSAQYLSSNQPALSLVTETLDKRTHASTWQPDPRYRWLGEIRAKHNHSDGYPFSPENDADGYSLFGDGDALGSEATNGGTDTNMQRFPITSEFLRIHIYKCGQMPYLCEDRGKFAGFDNESHDGDDGMSQT</sequence>
<evidence type="ECO:0000313" key="3">
    <source>
        <dbReference type="Proteomes" id="UP001140094"/>
    </source>
</evidence>
<accession>A0A9W8HRS4</accession>
<keyword evidence="3" id="KW-1185">Reference proteome</keyword>
<gene>
    <name evidence="2" type="ORF">H4R20_005255</name>
</gene>
<dbReference type="Proteomes" id="UP001140094">
    <property type="component" value="Unassembled WGS sequence"/>
</dbReference>
<name>A0A9W8HRS4_9FUNG</name>
<organism evidence="2 3">
    <name type="scientific">Coemansia guatemalensis</name>
    <dbReference type="NCBI Taxonomy" id="2761395"/>
    <lineage>
        <taxon>Eukaryota</taxon>
        <taxon>Fungi</taxon>
        <taxon>Fungi incertae sedis</taxon>
        <taxon>Zoopagomycota</taxon>
        <taxon>Kickxellomycotina</taxon>
        <taxon>Kickxellomycetes</taxon>
        <taxon>Kickxellales</taxon>
        <taxon>Kickxellaceae</taxon>
        <taxon>Coemansia</taxon>
    </lineage>
</organism>
<protein>
    <submittedName>
        <fullName evidence="2">Uncharacterized protein</fullName>
    </submittedName>
</protein>
<feature type="compositionally biased region" description="Polar residues" evidence="1">
    <location>
        <begin position="46"/>
        <end position="56"/>
    </location>
</feature>